<evidence type="ECO:0000313" key="7">
    <source>
        <dbReference type="EMBL" id="CAF1601304.1"/>
    </source>
</evidence>
<dbReference type="GO" id="GO:0007268">
    <property type="term" value="P:chemical synaptic transmission"/>
    <property type="evidence" value="ECO:0007669"/>
    <property type="project" value="TreeGrafter"/>
</dbReference>
<comment type="caution">
    <text evidence="7">The sequence shown here is derived from an EMBL/GenBank/DDBJ whole genome shotgun (WGS) entry which is preliminary data.</text>
</comment>
<dbReference type="FunFam" id="2.30.42.10:FF:000017">
    <property type="entry name" value="Amyloid beta A4 protein-binding family A member 1"/>
    <property type="match status" value="1"/>
</dbReference>
<keyword evidence="3" id="KW-0677">Repeat</keyword>
<feature type="region of interest" description="Disordered" evidence="4">
    <location>
        <begin position="190"/>
        <end position="295"/>
    </location>
</feature>
<evidence type="ECO:0000313" key="8">
    <source>
        <dbReference type="Proteomes" id="UP000663855"/>
    </source>
</evidence>
<feature type="domain" description="PID" evidence="5">
    <location>
        <begin position="754"/>
        <end position="914"/>
    </location>
</feature>
<evidence type="ECO:0000259" key="5">
    <source>
        <dbReference type="PROSITE" id="PS01179"/>
    </source>
</evidence>
<evidence type="ECO:0000256" key="1">
    <source>
        <dbReference type="ARBA" id="ARBA00022448"/>
    </source>
</evidence>
<dbReference type="InterPro" id="IPR011993">
    <property type="entry name" value="PH-like_dom_sf"/>
</dbReference>
<dbReference type="Pfam" id="PF00640">
    <property type="entry name" value="PID"/>
    <property type="match status" value="1"/>
</dbReference>
<evidence type="ECO:0000256" key="3">
    <source>
        <dbReference type="ARBA" id="ARBA00022737"/>
    </source>
</evidence>
<feature type="compositionally biased region" description="Low complexity" evidence="4">
    <location>
        <begin position="511"/>
        <end position="520"/>
    </location>
</feature>
<feature type="compositionally biased region" description="Polar residues" evidence="4">
    <location>
        <begin position="445"/>
        <end position="463"/>
    </location>
</feature>
<dbReference type="SMART" id="SM00228">
    <property type="entry name" value="PDZ"/>
    <property type="match status" value="2"/>
</dbReference>
<reference evidence="7" key="1">
    <citation type="submission" date="2021-02" db="EMBL/GenBank/DDBJ databases">
        <authorList>
            <person name="Nowell W R."/>
        </authorList>
    </citation>
    <scope>NUCLEOTIDE SEQUENCE</scope>
</reference>
<feature type="compositionally biased region" description="Low complexity" evidence="4">
    <location>
        <begin position="81"/>
        <end position="112"/>
    </location>
</feature>
<dbReference type="GO" id="GO:0043197">
    <property type="term" value="C:dendritic spine"/>
    <property type="evidence" value="ECO:0007669"/>
    <property type="project" value="TreeGrafter"/>
</dbReference>
<feature type="domain" description="PDZ" evidence="6">
    <location>
        <begin position="947"/>
        <end position="1032"/>
    </location>
</feature>
<evidence type="ECO:0000256" key="2">
    <source>
        <dbReference type="ARBA" id="ARBA00022553"/>
    </source>
</evidence>
<feature type="domain" description="PDZ" evidence="6">
    <location>
        <begin position="1038"/>
        <end position="1114"/>
    </location>
</feature>
<dbReference type="Pfam" id="PF00595">
    <property type="entry name" value="PDZ"/>
    <property type="match status" value="2"/>
</dbReference>
<dbReference type="Gene3D" id="2.30.29.30">
    <property type="entry name" value="Pleckstrin-homology domain (PH domain)/Phosphotyrosine-binding domain (PTB)"/>
    <property type="match status" value="1"/>
</dbReference>
<accession>A0A816AXH6</accession>
<evidence type="ECO:0000256" key="4">
    <source>
        <dbReference type="SAM" id="MobiDB-lite"/>
    </source>
</evidence>
<dbReference type="InterPro" id="IPR006020">
    <property type="entry name" value="PTB/PI_dom"/>
</dbReference>
<organism evidence="7 8">
    <name type="scientific">Rotaria magnacalcarata</name>
    <dbReference type="NCBI Taxonomy" id="392030"/>
    <lineage>
        <taxon>Eukaryota</taxon>
        <taxon>Metazoa</taxon>
        <taxon>Spiralia</taxon>
        <taxon>Gnathifera</taxon>
        <taxon>Rotifera</taxon>
        <taxon>Eurotatoria</taxon>
        <taxon>Bdelloidea</taxon>
        <taxon>Philodinida</taxon>
        <taxon>Philodinidae</taxon>
        <taxon>Rotaria</taxon>
    </lineage>
</organism>
<dbReference type="PROSITE" id="PS01179">
    <property type="entry name" value="PID"/>
    <property type="match status" value="1"/>
</dbReference>
<dbReference type="InterPro" id="IPR001478">
    <property type="entry name" value="PDZ"/>
</dbReference>
<dbReference type="PANTHER" id="PTHR12345">
    <property type="entry name" value="SYNTENIN RELATED"/>
    <property type="match status" value="1"/>
</dbReference>
<dbReference type="EMBL" id="CAJNOV010017181">
    <property type="protein sequence ID" value="CAF1601304.1"/>
    <property type="molecule type" value="Genomic_DNA"/>
</dbReference>
<dbReference type="Proteomes" id="UP000663855">
    <property type="component" value="Unassembled WGS sequence"/>
</dbReference>
<feature type="region of interest" description="Disordered" evidence="4">
    <location>
        <begin position="611"/>
        <end position="642"/>
    </location>
</feature>
<feature type="compositionally biased region" description="Basic and acidic residues" evidence="4">
    <location>
        <begin position="64"/>
        <end position="76"/>
    </location>
</feature>
<dbReference type="FunFam" id="2.30.42.10:FF:000007">
    <property type="entry name" value="Amyloid beta A4 protein-binding family A member"/>
    <property type="match status" value="1"/>
</dbReference>
<dbReference type="Gene3D" id="2.30.42.10">
    <property type="match status" value="2"/>
</dbReference>
<dbReference type="InterPro" id="IPR051230">
    <property type="entry name" value="APP-Binding"/>
</dbReference>
<dbReference type="SUPFAM" id="SSF50156">
    <property type="entry name" value="PDZ domain-like"/>
    <property type="match status" value="2"/>
</dbReference>
<feature type="compositionally biased region" description="Polar residues" evidence="4">
    <location>
        <begin position="149"/>
        <end position="169"/>
    </location>
</feature>
<dbReference type="PROSITE" id="PS50106">
    <property type="entry name" value="PDZ"/>
    <property type="match status" value="2"/>
</dbReference>
<feature type="compositionally biased region" description="Polar residues" evidence="4">
    <location>
        <begin position="190"/>
        <end position="264"/>
    </location>
</feature>
<dbReference type="SMART" id="SM00462">
    <property type="entry name" value="PTB"/>
    <property type="match status" value="1"/>
</dbReference>
<sequence length="1128" mass="124498">MEYQHYQTTYDKNDVDDNEFNVHDENILEKSISDNTEEGLNDNHELSKTPVPETMNDEDSNIDTIEHSKSQVDENAPRQQSSSSVVVTTSDDNEPLSMTTSPLTTTTTTIITKSDDRASPLNYHTLRENQQISDRASPVNGPGLAKSISMASSLREQQQQSRILSTNNPAGKKRVDAALEKNIETIVTQVRRTTTKPSQLTQNDLQLFDSTSSTNNTKNGHQSRETTPFSSNTIHKQASSSSREMTPDSINTDSANEDQQQTIRNGHPYQRSIHHPSSSTNIDLTPQPIPSYGQQQWPPTVYPFAHQHPGLYLPYLSASPVTTSTPTNGLPPFYPSYDPLFIEQHYGPQGLSAFYNQQQQQQARLLQEHSTMSGTPNSPPLFRESQSLTDILNNSMNNKKISTLINPRLTNLNEQQQQMILSHLYLNQINSLPYVTLYDSSLSSHQLRTNGDSDHLSPTLTTPTKERSEQSPVGSGAESIKSSDSISMGHRNKKSSSQTFQYHHNINGSLSKLSPDLSSDGTGTNDADSIISLESQKSNTTTSMPILEDGLSDSENISGDEQPSSTTSKINGRHQSTQSDFLFDPNHSSLVTSSHKRQFSKSTAAAAAAAATTTTTTTTNGLESQSKSFYIRPQPPSSLVQSIPTVNRSASPVSINASNWQQPKPNNDETSSIQTVTLTQKPLDEGKTNVKPLPKKDYDTDEETDKLLGVEHRIHAKNQAVRDAAVTRPNKPKTHEVLTRTIVDPENSSVLIEGVLFRCRYLGSTQLLAEGNPTKASRMMQAQEAVGRIKAPQGESQPSVEVDLFISTEKIMVLNTDLQDILMDHSLRSISYIADIGDLVVLMAKRRYLQQTDDNNNGNEESNDNSTRRVVSINQKMICHVFESDEAQSIAQSIGQAFQVAYVEFLKANGIDDPSFTRDIDYQEVLNQQEIGNEELDRFSKKECQKEVIVPKSKNESLGIVIVESGWGSMLPTVVIANMMPTGPAARCGHLNIGDQIISVNGISLVGLPLSSCQAQVKSVKHLTTVRLVVVPCPPVVEVLIRRPDTKYQLGFSVQNGIICSLLRGGIAERGGVRVGHRIIEINSHSVVATPHERIVSMLSNSVGELRMKTMPTQMYRLLTGQENPIYI</sequence>
<dbReference type="AlphaFoldDB" id="A0A816AXH6"/>
<name>A0A816AXH6_9BILA</name>
<feature type="region of interest" description="Disordered" evidence="4">
    <location>
        <begin position="511"/>
        <end position="595"/>
    </location>
</feature>
<gene>
    <name evidence="7" type="ORF">CJN711_LOCUS35226</name>
</gene>
<dbReference type="GO" id="GO:0005886">
    <property type="term" value="C:plasma membrane"/>
    <property type="evidence" value="ECO:0007669"/>
    <property type="project" value="TreeGrafter"/>
</dbReference>
<proteinExistence type="predicted"/>
<dbReference type="CDD" id="cd06720">
    <property type="entry name" value="PDZ1_APBA1_3-like"/>
    <property type="match status" value="1"/>
</dbReference>
<keyword evidence="1" id="KW-0813">Transport</keyword>
<feature type="region of interest" description="Disordered" evidence="4">
    <location>
        <begin position="445"/>
        <end position="498"/>
    </location>
</feature>
<dbReference type="InterPro" id="IPR036034">
    <property type="entry name" value="PDZ_sf"/>
</dbReference>
<feature type="compositionally biased region" description="Polar residues" evidence="4">
    <location>
        <begin position="521"/>
        <end position="544"/>
    </location>
</feature>
<feature type="region of interest" description="Disordered" evidence="4">
    <location>
        <begin position="31"/>
        <end position="173"/>
    </location>
</feature>
<evidence type="ECO:0000259" key="6">
    <source>
        <dbReference type="PROSITE" id="PS50106"/>
    </source>
</evidence>
<dbReference type="GO" id="GO:0005737">
    <property type="term" value="C:cytoplasm"/>
    <property type="evidence" value="ECO:0007669"/>
    <property type="project" value="TreeGrafter"/>
</dbReference>
<protein>
    <submittedName>
        <fullName evidence="7">Uncharacterized protein</fullName>
    </submittedName>
</protein>
<feature type="compositionally biased region" description="Polar residues" evidence="4">
    <location>
        <begin position="275"/>
        <end position="284"/>
    </location>
</feature>
<dbReference type="SUPFAM" id="SSF50729">
    <property type="entry name" value="PH domain-like"/>
    <property type="match status" value="1"/>
</dbReference>
<feature type="compositionally biased region" description="Polar residues" evidence="4">
    <location>
        <begin position="553"/>
        <end position="593"/>
    </location>
</feature>
<keyword evidence="2" id="KW-0597">Phosphoprotein</keyword>
<dbReference type="CDD" id="cd06793">
    <property type="entry name" value="PDZ2_APBA1_3-like"/>
    <property type="match status" value="1"/>
</dbReference>
<dbReference type="PANTHER" id="PTHR12345:SF16">
    <property type="entry name" value="X11L, ISOFORM F-RELATED"/>
    <property type="match status" value="1"/>
</dbReference>
<dbReference type="CDD" id="cd01208">
    <property type="entry name" value="PTB_X11"/>
    <property type="match status" value="1"/>
</dbReference>